<dbReference type="PANTHER" id="PTHR43861">
    <property type="entry name" value="TRANS-ACONITATE 2-METHYLTRANSFERASE-RELATED"/>
    <property type="match status" value="1"/>
</dbReference>
<evidence type="ECO:0000259" key="3">
    <source>
        <dbReference type="Pfam" id="PF13649"/>
    </source>
</evidence>
<keyword evidence="1 4" id="KW-0489">Methyltransferase</keyword>
<dbReference type="EMBL" id="JBHSCQ010000006">
    <property type="protein sequence ID" value="MFC4265086.1"/>
    <property type="molecule type" value="Genomic_DNA"/>
</dbReference>
<dbReference type="GO" id="GO:0008168">
    <property type="term" value="F:methyltransferase activity"/>
    <property type="evidence" value="ECO:0007669"/>
    <property type="project" value="UniProtKB-KW"/>
</dbReference>
<name>A0ABV8QXX6_9MICC</name>
<comment type="caution">
    <text evidence="4">The sequence shown here is derived from an EMBL/GenBank/DDBJ whole genome shotgun (WGS) entry which is preliminary data.</text>
</comment>
<organism evidence="4 5">
    <name type="scientific">Arthrobacter cryoconiti</name>
    <dbReference type="NCBI Taxonomy" id="748907"/>
    <lineage>
        <taxon>Bacteria</taxon>
        <taxon>Bacillati</taxon>
        <taxon>Actinomycetota</taxon>
        <taxon>Actinomycetes</taxon>
        <taxon>Micrococcales</taxon>
        <taxon>Micrococcaceae</taxon>
        <taxon>Arthrobacter</taxon>
    </lineage>
</organism>
<dbReference type="InterPro" id="IPR041698">
    <property type="entry name" value="Methyltransf_25"/>
</dbReference>
<evidence type="ECO:0000256" key="1">
    <source>
        <dbReference type="ARBA" id="ARBA00022603"/>
    </source>
</evidence>
<dbReference type="PANTHER" id="PTHR43861:SF1">
    <property type="entry name" value="TRANS-ACONITATE 2-METHYLTRANSFERASE"/>
    <property type="match status" value="1"/>
</dbReference>
<dbReference type="Proteomes" id="UP001595773">
    <property type="component" value="Unassembled WGS sequence"/>
</dbReference>
<dbReference type="Gene3D" id="3.40.50.150">
    <property type="entry name" value="Vaccinia Virus protein VP39"/>
    <property type="match status" value="1"/>
</dbReference>
<dbReference type="SUPFAM" id="SSF53335">
    <property type="entry name" value="S-adenosyl-L-methionine-dependent methyltransferases"/>
    <property type="match status" value="1"/>
</dbReference>
<proteinExistence type="predicted"/>
<reference evidence="5" key="1">
    <citation type="journal article" date="2019" name="Int. J. Syst. Evol. Microbiol.">
        <title>The Global Catalogue of Microorganisms (GCM) 10K type strain sequencing project: providing services to taxonomists for standard genome sequencing and annotation.</title>
        <authorList>
            <consortium name="The Broad Institute Genomics Platform"/>
            <consortium name="The Broad Institute Genome Sequencing Center for Infectious Disease"/>
            <person name="Wu L."/>
            <person name="Ma J."/>
        </authorList>
    </citation>
    <scope>NUCLEOTIDE SEQUENCE [LARGE SCALE GENOMIC DNA]</scope>
    <source>
        <strain evidence="5">CGMCC 1.10698</strain>
    </source>
</reference>
<keyword evidence="5" id="KW-1185">Reference proteome</keyword>
<feature type="domain" description="Methyltransferase" evidence="3">
    <location>
        <begin position="54"/>
        <end position="144"/>
    </location>
</feature>
<dbReference type="GO" id="GO:0032259">
    <property type="term" value="P:methylation"/>
    <property type="evidence" value="ECO:0007669"/>
    <property type="project" value="UniProtKB-KW"/>
</dbReference>
<dbReference type="InterPro" id="IPR029063">
    <property type="entry name" value="SAM-dependent_MTases_sf"/>
</dbReference>
<dbReference type="RefSeq" id="WP_230067121.1">
    <property type="nucleotide sequence ID" value="NZ_BAABLL010000003.1"/>
</dbReference>
<gene>
    <name evidence="4" type="ORF">ACFOW9_05690</name>
</gene>
<evidence type="ECO:0000256" key="2">
    <source>
        <dbReference type="ARBA" id="ARBA00022679"/>
    </source>
</evidence>
<evidence type="ECO:0000313" key="5">
    <source>
        <dbReference type="Proteomes" id="UP001595773"/>
    </source>
</evidence>
<dbReference type="Pfam" id="PF13649">
    <property type="entry name" value="Methyltransf_25"/>
    <property type="match status" value="1"/>
</dbReference>
<evidence type="ECO:0000313" key="4">
    <source>
        <dbReference type="EMBL" id="MFC4265086.1"/>
    </source>
</evidence>
<keyword evidence="2" id="KW-0808">Transferase</keyword>
<protein>
    <submittedName>
        <fullName evidence="4">Class I SAM-dependent DNA methyltransferase</fullName>
    </submittedName>
</protein>
<dbReference type="CDD" id="cd02440">
    <property type="entry name" value="AdoMet_MTases"/>
    <property type="match status" value="1"/>
</dbReference>
<accession>A0ABV8QXX6</accession>
<sequence length="215" mass="23495">MNEPRDITRTRAAYDAVAVSYEQLLRGLMAEKPYDRGVLSIFAERVRGTGNLTVLDAGCGPGRVAGYLDSCGVSVRGIDLSPGMVEVARRSYPSINFAVGTVEALDAAPGELGGILAWYSLIHTPPQRRRDVFDGFARALIPGGFLLLAFQVGDTQRHIEHAYGHAINLDAFLMDPQRIEILLESAGFAIEARLVREADKDEHTPQAYLIARARN</sequence>